<dbReference type="RefSeq" id="WP_161612720.1">
    <property type="nucleotide sequence ID" value="NZ_JAODZE010000052.1"/>
</dbReference>
<dbReference type="Proteomes" id="UP001158076">
    <property type="component" value="Unassembled WGS sequence"/>
</dbReference>
<name>A0AA42HK65_STUST</name>
<protein>
    <submittedName>
        <fullName evidence="1">Uncharacterized protein</fullName>
    </submittedName>
</protein>
<accession>A0AA42HK65</accession>
<gene>
    <name evidence="1" type="ORF">N7335_22610</name>
</gene>
<organism evidence="1 2">
    <name type="scientific">Stutzerimonas stutzeri</name>
    <name type="common">Pseudomonas stutzeri</name>
    <dbReference type="NCBI Taxonomy" id="316"/>
    <lineage>
        <taxon>Bacteria</taxon>
        <taxon>Pseudomonadati</taxon>
        <taxon>Pseudomonadota</taxon>
        <taxon>Gammaproteobacteria</taxon>
        <taxon>Pseudomonadales</taxon>
        <taxon>Pseudomonadaceae</taxon>
        <taxon>Stutzerimonas</taxon>
    </lineage>
</organism>
<evidence type="ECO:0000313" key="2">
    <source>
        <dbReference type="Proteomes" id="UP001158076"/>
    </source>
</evidence>
<proteinExistence type="predicted"/>
<dbReference type="AlphaFoldDB" id="A0AA42HK65"/>
<comment type="caution">
    <text evidence="1">The sequence shown here is derived from an EMBL/GenBank/DDBJ whole genome shotgun (WGS) entry which is preliminary data.</text>
</comment>
<reference evidence="1" key="1">
    <citation type="submission" date="2022-09" db="EMBL/GenBank/DDBJ databases">
        <title>Intensive care unit water sources are persistently colonized with multi-drug resistant bacteria and are the site of extensive horizontal gene transfer of antibiotic resistance genes.</title>
        <authorList>
            <person name="Diorio-Toth L."/>
        </authorList>
    </citation>
    <scope>NUCLEOTIDE SEQUENCE</scope>
    <source>
        <strain evidence="1">GD04147</strain>
    </source>
</reference>
<evidence type="ECO:0000313" key="1">
    <source>
        <dbReference type="EMBL" id="MDH0149184.1"/>
    </source>
</evidence>
<dbReference type="EMBL" id="JAODZE010000052">
    <property type="protein sequence ID" value="MDH0149184.1"/>
    <property type="molecule type" value="Genomic_DNA"/>
</dbReference>
<sequence>MNKLNTFATVLMALIALVGLLHDLGVIPSHNVPEPVPYVLCVPQPPAKTCLLRV</sequence>